<gene>
    <name evidence="1" type="ORF">K4G66_20250</name>
</gene>
<organism evidence="1">
    <name type="scientific">Roseihalotalea indica</name>
    <dbReference type="NCBI Taxonomy" id="2867963"/>
    <lineage>
        <taxon>Bacteria</taxon>
        <taxon>Pseudomonadati</taxon>
        <taxon>Bacteroidota</taxon>
        <taxon>Cytophagia</taxon>
        <taxon>Cytophagales</taxon>
        <taxon>Catalimonadaceae</taxon>
        <taxon>Roseihalotalea</taxon>
    </lineage>
</organism>
<proteinExistence type="predicted"/>
<dbReference type="AlphaFoldDB" id="A0AA49GP73"/>
<reference evidence="1" key="2">
    <citation type="journal article" date="2024" name="Antonie Van Leeuwenhoek">
        <title>Roseihalotalea indica gen. nov., sp. nov., a halophilic Bacteroidetes from mesopelagic Southwest Indian Ocean with higher carbohydrate metabolic potential.</title>
        <authorList>
            <person name="Chen B."/>
            <person name="Zhang M."/>
            <person name="Lin D."/>
            <person name="Ye J."/>
            <person name="Tang K."/>
        </authorList>
    </citation>
    <scope>NUCLEOTIDE SEQUENCE</scope>
    <source>
        <strain evidence="1">TK19036</strain>
    </source>
</reference>
<reference evidence="1" key="1">
    <citation type="journal article" date="2023" name="Comput. Struct. Biotechnol. J.">
        <title>Discovery of a novel marine Bacteroidetes with a rich repertoire of carbohydrate-active enzymes.</title>
        <authorList>
            <person name="Chen B."/>
            <person name="Liu G."/>
            <person name="Chen Q."/>
            <person name="Wang H."/>
            <person name="Liu L."/>
            <person name="Tang K."/>
        </authorList>
    </citation>
    <scope>NUCLEOTIDE SEQUENCE</scope>
    <source>
        <strain evidence="1">TK19036</strain>
    </source>
</reference>
<sequence length="184" mass="21676">MGLFSWFKKNESTKQKLEISDDSGFIGLINNDLYSGFVDEDWELEGILRRFTEQTNLGNCVIWSTGEPSFMNIHILDEPSQNEVFREVCSNIKVTNEKLWLVNYTDLTMVAQFESEKIPSNENSELEIPLENGAYRVTIRQKFNPENYNWKSSPNPCFEIIFSQLTKMETNYFDDVIWWQNDKR</sequence>
<name>A0AA49GP73_9BACT</name>
<accession>A0AA49GP73</accession>
<dbReference type="EMBL" id="CP120682">
    <property type="protein sequence ID" value="WKN34709.1"/>
    <property type="molecule type" value="Genomic_DNA"/>
</dbReference>
<evidence type="ECO:0000313" key="1">
    <source>
        <dbReference type="EMBL" id="WKN34709.1"/>
    </source>
</evidence>
<protein>
    <submittedName>
        <fullName evidence="1">Uncharacterized protein</fullName>
    </submittedName>
</protein>